<dbReference type="EMBL" id="CP113520">
    <property type="protein sequence ID" value="WAJ30262.1"/>
    <property type="molecule type" value="Genomic_DNA"/>
</dbReference>
<evidence type="ECO:0000313" key="2">
    <source>
        <dbReference type="Proteomes" id="UP001163223"/>
    </source>
</evidence>
<sequence length="341" mass="36521">MRSSPIFATTLLMLASAGSALANDSTASFATGGLVLTKTADIAMRSEDLSVSTEAIRVAYVFQNTSDKPVTTTVAFPVPAIPASPFGDIAIPSDDPENPLGFETRVDGKSVAMKLDQKATLNGRDVTALLTGLGVPLAPQDPKAGEALDALPKNKQDELVAAEIAAVDEFDAGGGWERHIVPLWTWSGTYHWEQTFEPGRDLRVEHSYAPSVGGSVATLLEMAADYPDEVKAMRATYCIDDAFMSALDKRSAEARKADPDYGYAFSEQNFEYVLTTGANWSEPIGDFKLTVDKGAPENLVSFCADGVTKVSPTRFEVRHENFTPKSDLAVLILVPVAAPQP</sequence>
<accession>A0ACD4NTT7</accession>
<proteinExistence type="predicted"/>
<name>A0ACD4NTT7_9HYPH</name>
<dbReference type="Proteomes" id="UP001163223">
    <property type="component" value="Chromosome"/>
</dbReference>
<gene>
    <name evidence="1" type="ORF">OXU80_08675</name>
</gene>
<protein>
    <submittedName>
        <fullName evidence="1">DUF4424 domain-containing protein</fullName>
    </submittedName>
</protein>
<evidence type="ECO:0000313" key="1">
    <source>
        <dbReference type="EMBL" id="WAJ30262.1"/>
    </source>
</evidence>
<reference evidence="1" key="1">
    <citation type="submission" date="2022-11" db="EMBL/GenBank/DDBJ databases">
        <title>beta-Carotene-producing bacterium, Jeongeuplla avenae sp. nov., alleviates the salt stress of Arabidopsis seedlings.</title>
        <authorList>
            <person name="Jiang L."/>
            <person name="Lee J."/>
        </authorList>
    </citation>
    <scope>NUCLEOTIDE SEQUENCE</scope>
    <source>
        <strain evidence="1">DY_R2A_6</strain>
    </source>
</reference>
<organism evidence="1 2">
    <name type="scientific">Antarcticirhabdus aurantiaca</name>
    <dbReference type="NCBI Taxonomy" id="2606717"/>
    <lineage>
        <taxon>Bacteria</taxon>
        <taxon>Pseudomonadati</taxon>
        <taxon>Pseudomonadota</taxon>
        <taxon>Alphaproteobacteria</taxon>
        <taxon>Hyphomicrobiales</taxon>
        <taxon>Aurantimonadaceae</taxon>
        <taxon>Antarcticirhabdus</taxon>
    </lineage>
</organism>
<keyword evidence="2" id="KW-1185">Reference proteome</keyword>